<dbReference type="Proteomes" id="UP000622707">
    <property type="component" value="Unassembled WGS sequence"/>
</dbReference>
<comment type="caution">
    <text evidence="1">The sequence shown here is derived from an EMBL/GenBank/DDBJ whole genome shotgun (WGS) entry which is preliminary data.</text>
</comment>
<sequence>MHVLRDAASIRGAVTQFPAVAPFIERRLDELAEYSDYELHELLNIVVVEVTDSLRELDDVLGFAAEDRTADAIDIHPGWYELTYVLGDDGFGLVLYVPDTVGIDPRLLELCSTPVTGRAQR</sequence>
<name>A0ABS1JYE8_9BURK</name>
<dbReference type="RefSeq" id="WP_201693386.1">
    <property type="nucleotide sequence ID" value="NZ_JAEQND010000022.1"/>
</dbReference>
<organism evidence="1 2">
    <name type="scientific">Ramlibacter alkalitolerans</name>
    <dbReference type="NCBI Taxonomy" id="2039631"/>
    <lineage>
        <taxon>Bacteria</taxon>
        <taxon>Pseudomonadati</taxon>
        <taxon>Pseudomonadota</taxon>
        <taxon>Betaproteobacteria</taxon>
        <taxon>Burkholderiales</taxon>
        <taxon>Comamonadaceae</taxon>
        <taxon>Ramlibacter</taxon>
    </lineage>
</organism>
<proteinExistence type="predicted"/>
<reference evidence="1 2" key="1">
    <citation type="journal article" date="2017" name="Int. J. Syst. Evol. Microbiol.">
        <title>Ramlibacter alkalitolerans sp. nov., alkali-tolerant bacterium isolated from soil of ginseng.</title>
        <authorList>
            <person name="Lee D.H."/>
            <person name="Cha C.J."/>
        </authorList>
    </citation>
    <scope>NUCLEOTIDE SEQUENCE [LARGE SCALE GENOMIC DNA]</scope>
    <source>
        <strain evidence="1 2">KACC 19305</strain>
    </source>
</reference>
<protein>
    <submittedName>
        <fullName evidence="1">Uncharacterized protein</fullName>
    </submittedName>
</protein>
<keyword evidence="2" id="KW-1185">Reference proteome</keyword>
<evidence type="ECO:0000313" key="2">
    <source>
        <dbReference type="Proteomes" id="UP000622707"/>
    </source>
</evidence>
<accession>A0ABS1JYE8</accession>
<dbReference type="EMBL" id="JAEQND010000022">
    <property type="protein sequence ID" value="MBL0428746.1"/>
    <property type="molecule type" value="Genomic_DNA"/>
</dbReference>
<evidence type="ECO:0000313" key="1">
    <source>
        <dbReference type="EMBL" id="MBL0428746.1"/>
    </source>
</evidence>
<gene>
    <name evidence="1" type="ORF">JI746_26820</name>
</gene>